<evidence type="ECO:0000256" key="4">
    <source>
        <dbReference type="ARBA" id="ARBA00022553"/>
    </source>
</evidence>
<dbReference type="PROSITE" id="PS50113">
    <property type="entry name" value="PAC"/>
    <property type="match status" value="1"/>
</dbReference>
<dbReference type="NCBIfam" id="TIGR00229">
    <property type="entry name" value="sensory_box"/>
    <property type="match status" value="1"/>
</dbReference>
<keyword evidence="6 13" id="KW-0812">Transmembrane</keyword>
<dbReference type="Pfam" id="PF00672">
    <property type="entry name" value="HAMP"/>
    <property type="match status" value="1"/>
</dbReference>
<dbReference type="GO" id="GO:0006355">
    <property type="term" value="P:regulation of DNA-templated transcription"/>
    <property type="evidence" value="ECO:0007669"/>
    <property type="project" value="InterPro"/>
</dbReference>
<dbReference type="GO" id="GO:0016020">
    <property type="term" value="C:membrane"/>
    <property type="evidence" value="ECO:0007669"/>
    <property type="project" value="UniProtKB-SubCell"/>
</dbReference>
<keyword evidence="4" id="KW-0597">Phosphoprotein</keyword>
<gene>
    <name evidence="18" type="ORF">SAMN02745218_01757</name>
</gene>
<dbReference type="InterPro" id="IPR050351">
    <property type="entry name" value="BphY/WalK/GraS-like"/>
</dbReference>
<dbReference type="InterPro" id="IPR000700">
    <property type="entry name" value="PAS-assoc_C"/>
</dbReference>
<dbReference type="Pfam" id="PF00989">
    <property type="entry name" value="PAS"/>
    <property type="match status" value="1"/>
</dbReference>
<dbReference type="Gene3D" id="3.30.565.10">
    <property type="entry name" value="Histidine kinase-like ATPase, C-terminal domain"/>
    <property type="match status" value="1"/>
</dbReference>
<name>A0A1M5A176_9FIRM</name>
<dbReference type="CDD" id="cd06225">
    <property type="entry name" value="HAMP"/>
    <property type="match status" value="1"/>
</dbReference>
<dbReference type="PROSITE" id="PS50885">
    <property type="entry name" value="HAMP"/>
    <property type="match status" value="1"/>
</dbReference>
<dbReference type="OrthoDB" id="112712at2"/>
<dbReference type="CDD" id="cd16922">
    <property type="entry name" value="HATPase_EvgS-ArcB-TorS-like"/>
    <property type="match status" value="1"/>
</dbReference>
<dbReference type="FunFam" id="3.30.565.10:FF:000006">
    <property type="entry name" value="Sensor histidine kinase WalK"/>
    <property type="match status" value="1"/>
</dbReference>
<accession>A0A1M5A176</accession>
<evidence type="ECO:0000259" key="17">
    <source>
        <dbReference type="PROSITE" id="PS50885"/>
    </source>
</evidence>
<dbReference type="GO" id="GO:0007234">
    <property type="term" value="P:osmosensory signaling via phosphorelay pathway"/>
    <property type="evidence" value="ECO:0007669"/>
    <property type="project" value="TreeGrafter"/>
</dbReference>
<proteinExistence type="predicted"/>
<feature type="domain" description="PAS" evidence="15">
    <location>
        <begin position="115"/>
        <end position="163"/>
    </location>
</feature>
<dbReference type="SUPFAM" id="SSF55785">
    <property type="entry name" value="PYP-like sensor domain (PAS domain)"/>
    <property type="match status" value="1"/>
</dbReference>
<comment type="catalytic activity">
    <reaction evidence="1">
        <text>ATP + protein L-histidine = ADP + protein N-phospho-L-histidine.</text>
        <dbReference type="EC" id="2.7.13.3"/>
    </reaction>
</comment>
<protein>
    <recommendedName>
        <fullName evidence="3">histidine kinase</fullName>
        <ecNumber evidence="3">2.7.13.3</ecNumber>
    </recommendedName>
</protein>
<dbReference type="Gene3D" id="3.30.450.20">
    <property type="entry name" value="PAS domain"/>
    <property type="match status" value="1"/>
</dbReference>
<evidence type="ECO:0000313" key="18">
    <source>
        <dbReference type="EMBL" id="SHF24028.1"/>
    </source>
</evidence>
<dbReference type="InterPro" id="IPR003660">
    <property type="entry name" value="HAMP_dom"/>
</dbReference>
<evidence type="ECO:0000259" key="16">
    <source>
        <dbReference type="PROSITE" id="PS50113"/>
    </source>
</evidence>
<dbReference type="FunFam" id="1.10.287.130:FF:000001">
    <property type="entry name" value="Two-component sensor histidine kinase"/>
    <property type="match status" value="1"/>
</dbReference>
<feature type="domain" description="Histidine kinase" evidence="14">
    <location>
        <begin position="241"/>
        <end position="459"/>
    </location>
</feature>
<dbReference type="Pfam" id="PF00512">
    <property type="entry name" value="HisKA"/>
    <property type="match status" value="1"/>
</dbReference>
<evidence type="ECO:0000259" key="15">
    <source>
        <dbReference type="PROSITE" id="PS50112"/>
    </source>
</evidence>
<dbReference type="InterPro" id="IPR036890">
    <property type="entry name" value="HATPase_C_sf"/>
</dbReference>
<feature type="domain" description="HAMP" evidence="17">
    <location>
        <begin position="58"/>
        <end position="110"/>
    </location>
</feature>
<dbReference type="PROSITE" id="PS50112">
    <property type="entry name" value="PAS"/>
    <property type="match status" value="1"/>
</dbReference>
<dbReference type="SUPFAM" id="SSF47384">
    <property type="entry name" value="Homodimeric domain of signal transducing histidine kinase"/>
    <property type="match status" value="1"/>
</dbReference>
<dbReference type="InterPro" id="IPR013767">
    <property type="entry name" value="PAS_fold"/>
</dbReference>
<evidence type="ECO:0000256" key="3">
    <source>
        <dbReference type="ARBA" id="ARBA00012438"/>
    </source>
</evidence>
<dbReference type="CDD" id="cd00130">
    <property type="entry name" value="PAS"/>
    <property type="match status" value="1"/>
</dbReference>
<dbReference type="Proteomes" id="UP000184196">
    <property type="component" value="Unassembled WGS sequence"/>
</dbReference>
<keyword evidence="8 18" id="KW-0418">Kinase</keyword>
<feature type="transmembrane region" description="Helical" evidence="13">
    <location>
        <begin position="14"/>
        <end position="31"/>
    </location>
</feature>
<comment type="subcellular location">
    <subcellularLocation>
        <location evidence="2">Membrane</location>
        <topology evidence="2">Multi-pass membrane protein</topology>
    </subcellularLocation>
</comment>
<evidence type="ECO:0000256" key="2">
    <source>
        <dbReference type="ARBA" id="ARBA00004141"/>
    </source>
</evidence>
<evidence type="ECO:0000256" key="1">
    <source>
        <dbReference type="ARBA" id="ARBA00000085"/>
    </source>
</evidence>
<feature type="domain" description="PAC" evidence="16">
    <location>
        <begin position="185"/>
        <end position="237"/>
    </location>
</feature>
<dbReference type="PROSITE" id="PS50109">
    <property type="entry name" value="HIS_KIN"/>
    <property type="match status" value="1"/>
</dbReference>
<evidence type="ECO:0000256" key="9">
    <source>
        <dbReference type="ARBA" id="ARBA00022840"/>
    </source>
</evidence>
<reference evidence="19" key="1">
    <citation type="submission" date="2016-11" db="EMBL/GenBank/DDBJ databases">
        <authorList>
            <person name="Varghese N."/>
            <person name="Submissions S."/>
        </authorList>
    </citation>
    <scope>NUCLEOTIDE SEQUENCE [LARGE SCALE GENOMIC DNA]</scope>
    <source>
        <strain evidence="19">DSM 11792</strain>
    </source>
</reference>
<dbReference type="SUPFAM" id="SSF158472">
    <property type="entry name" value="HAMP domain-like"/>
    <property type="match status" value="1"/>
</dbReference>
<dbReference type="EMBL" id="FQUW01000019">
    <property type="protein sequence ID" value="SHF24028.1"/>
    <property type="molecule type" value="Genomic_DNA"/>
</dbReference>
<keyword evidence="12 13" id="KW-0472">Membrane</keyword>
<keyword evidence="11" id="KW-0902">Two-component regulatory system</keyword>
<dbReference type="InterPro" id="IPR003594">
    <property type="entry name" value="HATPase_dom"/>
</dbReference>
<dbReference type="SMART" id="SM00091">
    <property type="entry name" value="PAS"/>
    <property type="match status" value="1"/>
</dbReference>
<evidence type="ECO:0000259" key="14">
    <source>
        <dbReference type="PROSITE" id="PS50109"/>
    </source>
</evidence>
<dbReference type="PRINTS" id="PR00344">
    <property type="entry name" value="BCTRLSENSOR"/>
</dbReference>
<keyword evidence="10 13" id="KW-1133">Transmembrane helix</keyword>
<evidence type="ECO:0000256" key="8">
    <source>
        <dbReference type="ARBA" id="ARBA00022777"/>
    </source>
</evidence>
<dbReference type="InterPro" id="IPR036097">
    <property type="entry name" value="HisK_dim/P_sf"/>
</dbReference>
<evidence type="ECO:0000256" key="10">
    <source>
        <dbReference type="ARBA" id="ARBA00022989"/>
    </source>
</evidence>
<dbReference type="InterPro" id="IPR035965">
    <property type="entry name" value="PAS-like_dom_sf"/>
</dbReference>
<dbReference type="SMART" id="SM00388">
    <property type="entry name" value="HisKA"/>
    <property type="match status" value="1"/>
</dbReference>
<evidence type="ECO:0000256" key="6">
    <source>
        <dbReference type="ARBA" id="ARBA00022692"/>
    </source>
</evidence>
<dbReference type="PANTHER" id="PTHR42878">
    <property type="entry name" value="TWO-COMPONENT HISTIDINE KINASE"/>
    <property type="match status" value="1"/>
</dbReference>
<dbReference type="AlphaFoldDB" id="A0A1M5A176"/>
<evidence type="ECO:0000256" key="13">
    <source>
        <dbReference type="SAM" id="Phobius"/>
    </source>
</evidence>
<dbReference type="GO" id="GO:0030295">
    <property type="term" value="F:protein kinase activator activity"/>
    <property type="evidence" value="ECO:0007669"/>
    <property type="project" value="TreeGrafter"/>
</dbReference>
<dbReference type="EC" id="2.7.13.3" evidence="3"/>
<organism evidence="18 19">
    <name type="scientific">Desulfofundulus australicus DSM 11792</name>
    <dbReference type="NCBI Taxonomy" id="1121425"/>
    <lineage>
        <taxon>Bacteria</taxon>
        <taxon>Bacillati</taxon>
        <taxon>Bacillota</taxon>
        <taxon>Clostridia</taxon>
        <taxon>Eubacteriales</taxon>
        <taxon>Peptococcaceae</taxon>
        <taxon>Desulfofundulus</taxon>
    </lineage>
</organism>
<dbReference type="InterPro" id="IPR005467">
    <property type="entry name" value="His_kinase_dom"/>
</dbReference>
<dbReference type="SMART" id="SM00387">
    <property type="entry name" value="HATPase_c"/>
    <property type="match status" value="1"/>
</dbReference>
<feature type="transmembrane region" description="Helical" evidence="13">
    <location>
        <begin position="38"/>
        <end position="57"/>
    </location>
</feature>
<evidence type="ECO:0000313" key="19">
    <source>
        <dbReference type="Proteomes" id="UP000184196"/>
    </source>
</evidence>
<keyword evidence="9" id="KW-0067">ATP-binding</keyword>
<keyword evidence="5" id="KW-0808">Transferase</keyword>
<dbReference type="CDD" id="cd00082">
    <property type="entry name" value="HisKA"/>
    <property type="match status" value="1"/>
</dbReference>
<dbReference type="Gene3D" id="1.10.287.130">
    <property type="match status" value="1"/>
</dbReference>
<sequence>MKLNFLQGVSWRPVVSYFFLMVIFFALLQLYAAKKLSVLGALLIILPLSVLLAWLLYRRVIGPLNEIIAAARDMARGNLDRELHLCTPDEIGELARSINEMARQLRETIAMITEEKNRVRAILNSMADGVIALDRDGRVLLVNPVVEEIFDLREEACLGKKILGVIRNYDLERLLSRTLESQNSTSEEIKILGAGSEPRFFRLQATPLKSCHGETGGVVVVLRDITERKKLEQMRTEFVANVSHELRTPLTSIKGFLETLLDGAIDDPGTSRHFLEIISQETERLTRLVDELLNLSKIEERRVVHRWQRVNLEDIISRVVSLFRPRAGEKSLTLILEVSRDLPAVYGDPDMLAQVLINLLDNAVKYTPPRGSITIRAMVRGDQLRVEVEDTGIGIPAESLPRVFERFYRVDKARSRELGGYGIGLAIVKHIIRAHGGKIDVQSTPGKGSLFFFTLPLAENVSG</sequence>
<dbReference type="SUPFAM" id="SSF55874">
    <property type="entry name" value="ATPase domain of HSP90 chaperone/DNA topoisomerase II/histidine kinase"/>
    <property type="match status" value="1"/>
</dbReference>
<dbReference type="InterPro" id="IPR004358">
    <property type="entry name" value="Sig_transdc_His_kin-like_C"/>
</dbReference>
<dbReference type="Gene3D" id="6.10.340.10">
    <property type="match status" value="1"/>
</dbReference>
<dbReference type="InterPro" id="IPR000014">
    <property type="entry name" value="PAS"/>
</dbReference>
<dbReference type="GO" id="GO:0005524">
    <property type="term" value="F:ATP binding"/>
    <property type="evidence" value="ECO:0007669"/>
    <property type="project" value="UniProtKB-KW"/>
</dbReference>
<dbReference type="PANTHER" id="PTHR42878:SF7">
    <property type="entry name" value="SENSOR HISTIDINE KINASE GLRK"/>
    <property type="match status" value="1"/>
</dbReference>
<evidence type="ECO:0000256" key="12">
    <source>
        <dbReference type="ARBA" id="ARBA00023136"/>
    </source>
</evidence>
<evidence type="ECO:0000256" key="5">
    <source>
        <dbReference type="ARBA" id="ARBA00022679"/>
    </source>
</evidence>
<dbReference type="Pfam" id="PF02518">
    <property type="entry name" value="HATPase_c"/>
    <property type="match status" value="1"/>
</dbReference>
<dbReference type="SMART" id="SM00304">
    <property type="entry name" value="HAMP"/>
    <property type="match status" value="1"/>
</dbReference>
<dbReference type="GO" id="GO:0000155">
    <property type="term" value="F:phosphorelay sensor kinase activity"/>
    <property type="evidence" value="ECO:0007669"/>
    <property type="project" value="InterPro"/>
</dbReference>
<keyword evidence="19" id="KW-1185">Reference proteome</keyword>
<evidence type="ECO:0000256" key="11">
    <source>
        <dbReference type="ARBA" id="ARBA00023012"/>
    </source>
</evidence>
<keyword evidence="7" id="KW-0547">Nucleotide-binding</keyword>
<dbReference type="RefSeq" id="WP_114362138.1">
    <property type="nucleotide sequence ID" value="NZ_FQUW01000019.1"/>
</dbReference>
<dbReference type="NCBIfam" id="NF046044">
    <property type="entry name" value="PnpS"/>
    <property type="match status" value="1"/>
</dbReference>
<dbReference type="InterPro" id="IPR003661">
    <property type="entry name" value="HisK_dim/P_dom"/>
</dbReference>
<dbReference type="GO" id="GO:0000156">
    <property type="term" value="F:phosphorelay response regulator activity"/>
    <property type="evidence" value="ECO:0007669"/>
    <property type="project" value="TreeGrafter"/>
</dbReference>
<evidence type="ECO:0000256" key="7">
    <source>
        <dbReference type="ARBA" id="ARBA00022741"/>
    </source>
</evidence>